<gene>
    <name evidence="1" type="ORF">PVAP13_6NG015144</name>
</gene>
<accession>A0A8T0QSZ4</accession>
<dbReference type="EMBL" id="CM029048">
    <property type="protein sequence ID" value="KAG2576246.1"/>
    <property type="molecule type" value="Genomic_DNA"/>
</dbReference>
<keyword evidence="2" id="KW-1185">Reference proteome</keyword>
<protein>
    <submittedName>
        <fullName evidence="1">Uncharacterized protein</fullName>
    </submittedName>
</protein>
<sequence>MVFCSFAIGEQAERTQGIDGHCKRLISHGTTRHRNPSTASSQALLRQCIHVLQTQGTGAAPALNAYPADKSTFSYETDKSTEISVPSASSPANRTNSFGCIQCRKQ</sequence>
<evidence type="ECO:0000313" key="1">
    <source>
        <dbReference type="EMBL" id="KAG2576246.1"/>
    </source>
</evidence>
<proteinExistence type="predicted"/>
<organism evidence="1 2">
    <name type="scientific">Panicum virgatum</name>
    <name type="common">Blackwell switchgrass</name>
    <dbReference type="NCBI Taxonomy" id="38727"/>
    <lineage>
        <taxon>Eukaryota</taxon>
        <taxon>Viridiplantae</taxon>
        <taxon>Streptophyta</taxon>
        <taxon>Embryophyta</taxon>
        <taxon>Tracheophyta</taxon>
        <taxon>Spermatophyta</taxon>
        <taxon>Magnoliopsida</taxon>
        <taxon>Liliopsida</taxon>
        <taxon>Poales</taxon>
        <taxon>Poaceae</taxon>
        <taxon>PACMAD clade</taxon>
        <taxon>Panicoideae</taxon>
        <taxon>Panicodae</taxon>
        <taxon>Paniceae</taxon>
        <taxon>Panicinae</taxon>
        <taxon>Panicum</taxon>
        <taxon>Panicum sect. Hiantes</taxon>
    </lineage>
</organism>
<comment type="caution">
    <text evidence="1">The sequence shown here is derived from an EMBL/GenBank/DDBJ whole genome shotgun (WGS) entry which is preliminary data.</text>
</comment>
<name>A0A8T0QSZ4_PANVG</name>
<dbReference type="Proteomes" id="UP000823388">
    <property type="component" value="Chromosome 6N"/>
</dbReference>
<evidence type="ECO:0000313" key="2">
    <source>
        <dbReference type="Proteomes" id="UP000823388"/>
    </source>
</evidence>
<dbReference type="AlphaFoldDB" id="A0A8T0QSZ4"/>
<reference evidence="1" key="1">
    <citation type="submission" date="2020-05" db="EMBL/GenBank/DDBJ databases">
        <title>WGS assembly of Panicum virgatum.</title>
        <authorList>
            <person name="Lovell J.T."/>
            <person name="Jenkins J."/>
            <person name="Shu S."/>
            <person name="Juenger T.E."/>
            <person name="Schmutz J."/>
        </authorList>
    </citation>
    <scope>NUCLEOTIDE SEQUENCE</scope>
    <source>
        <strain evidence="1">AP13</strain>
    </source>
</reference>